<name>A0A077MEH2_9MICO</name>
<evidence type="ECO:0000256" key="3">
    <source>
        <dbReference type="SAM" id="SignalP"/>
    </source>
</evidence>
<evidence type="ECO:0000256" key="1">
    <source>
        <dbReference type="ARBA" id="ARBA00010830"/>
    </source>
</evidence>
<keyword evidence="6" id="KW-1185">Reference proteome</keyword>
<dbReference type="InterPro" id="IPR010618">
    <property type="entry name" value="RPF"/>
</dbReference>
<dbReference type="SUPFAM" id="SSF53955">
    <property type="entry name" value="Lysozyme-like"/>
    <property type="match status" value="1"/>
</dbReference>
<evidence type="ECO:0000256" key="2">
    <source>
        <dbReference type="ARBA" id="ARBA00022801"/>
    </source>
</evidence>
<dbReference type="GO" id="GO:0016787">
    <property type="term" value="F:hydrolase activity"/>
    <property type="evidence" value="ECO:0007669"/>
    <property type="project" value="UniProtKB-KW"/>
</dbReference>
<dbReference type="InterPro" id="IPR036365">
    <property type="entry name" value="PGBD-like_sf"/>
</dbReference>
<reference evidence="5 6" key="1">
    <citation type="journal article" date="2013" name="ISME J.">
        <title>A metabolic model for members of the genus Tetrasphaera involved in enhanced biological phosphorus removal.</title>
        <authorList>
            <person name="Kristiansen R."/>
            <person name="Nguyen H.T.T."/>
            <person name="Saunders A.M."/>
            <person name="Nielsen J.L."/>
            <person name="Wimmer R."/>
            <person name="Le V.Q."/>
            <person name="McIlroy S.J."/>
            <person name="Petrovski S."/>
            <person name="Seviour R.J."/>
            <person name="Calteau A."/>
            <person name="Nielsen K.L."/>
            <person name="Nielsen P.H."/>
        </authorList>
    </citation>
    <scope>NUCLEOTIDE SEQUENCE [LARGE SCALE GENOMIC DNA]</scope>
    <source>
        <strain evidence="5 6">Ben 74</strain>
    </source>
</reference>
<accession>A0A077MEH2</accession>
<dbReference type="CDD" id="cd13925">
    <property type="entry name" value="RPF"/>
    <property type="match status" value="1"/>
</dbReference>
<evidence type="ECO:0000313" key="5">
    <source>
        <dbReference type="EMBL" id="CCI53348.1"/>
    </source>
</evidence>
<organism evidence="5 6">
    <name type="scientific">Nostocoides jenkinsii Ben 74</name>
    <dbReference type="NCBI Taxonomy" id="1193518"/>
    <lineage>
        <taxon>Bacteria</taxon>
        <taxon>Bacillati</taxon>
        <taxon>Actinomycetota</taxon>
        <taxon>Actinomycetes</taxon>
        <taxon>Micrococcales</taxon>
        <taxon>Intrasporangiaceae</taxon>
        <taxon>Nostocoides</taxon>
    </lineage>
</organism>
<dbReference type="InterPro" id="IPR023346">
    <property type="entry name" value="Lysozyme-like_dom_sf"/>
</dbReference>
<gene>
    <name evidence="5" type="ORF">BN13_370019</name>
</gene>
<dbReference type="Pfam" id="PF06737">
    <property type="entry name" value="Transglycosylas"/>
    <property type="match status" value="1"/>
</dbReference>
<feature type="chain" id="PRO_5001721170" evidence="3">
    <location>
        <begin position="47"/>
        <end position="236"/>
    </location>
</feature>
<dbReference type="Proteomes" id="UP000035720">
    <property type="component" value="Unassembled WGS sequence"/>
</dbReference>
<dbReference type="SUPFAM" id="SSF47090">
    <property type="entry name" value="PGBD-like"/>
    <property type="match status" value="1"/>
</dbReference>
<proteinExistence type="inferred from homology"/>
<evidence type="ECO:0000259" key="4">
    <source>
        <dbReference type="Pfam" id="PF06737"/>
    </source>
</evidence>
<evidence type="ECO:0000313" key="6">
    <source>
        <dbReference type="Proteomes" id="UP000035720"/>
    </source>
</evidence>
<dbReference type="Gene3D" id="1.10.530.10">
    <property type="match status" value="1"/>
</dbReference>
<dbReference type="InterPro" id="IPR036366">
    <property type="entry name" value="PGBDSf"/>
</dbReference>
<dbReference type="Gene3D" id="1.10.101.10">
    <property type="entry name" value="PGBD-like superfamily/PGBD"/>
    <property type="match status" value="1"/>
</dbReference>
<comment type="caution">
    <text evidence="5">The sequence shown here is derived from an EMBL/GenBank/DDBJ whole genome shotgun (WGS) entry which is preliminary data.</text>
</comment>
<dbReference type="AlphaFoldDB" id="A0A077MEH2"/>
<keyword evidence="2" id="KW-0378">Hydrolase</keyword>
<dbReference type="RefSeq" id="WP_321162898.1">
    <property type="nucleotide sequence ID" value="NZ_HF571038.1"/>
</dbReference>
<keyword evidence="3" id="KW-0732">Signal</keyword>
<dbReference type="STRING" id="1193518.BN13_370019"/>
<sequence>MARAILSTRSYAGRHRAARTSPRALVTVAGATAAVGAVLAPSAAHADTVWDRVADCESSGNWAINTGNGYYGGLQFSSPTWLGFGGAKYAAYAHQASKPAQITIAQAVLKVQGPGAWPVCSVRAGLTVENGLAVNPWTGSGGGGGGTTNTSGDLVVDGVLGPATYKAMEKWVGRPIEGVWTSSDKKALQRKLGVTADGQVGPITIKALQKRVGTTADGVWGSGTTRALQTYLNRIL</sequence>
<comment type="similarity">
    <text evidence="1">Belongs to the transglycosylase family. Rpf subfamily.</text>
</comment>
<protein>
    <submittedName>
        <fullName evidence="5">Putative peptidase</fullName>
    </submittedName>
</protein>
<feature type="domain" description="Resuscitation-promoting factor core lysozyme-like" evidence="4">
    <location>
        <begin position="46"/>
        <end position="120"/>
    </location>
</feature>
<dbReference type="EMBL" id="CAJC01000147">
    <property type="protein sequence ID" value="CCI53348.1"/>
    <property type="molecule type" value="Genomic_DNA"/>
</dbReference>
<feature type="signal peptide" evidence="3">
    <location>
        <begin position="1"/>
        <end position="46"/>
    </location>
</feature>